<dbReference type="eggNOG" id="ENOG5032ZQT">
    <property type="taxonomic scope" value="Bacteria"/>
</dbReference>
<dbReference type="AlphaFoldDB" id="K9EJM1"/>
<dbReference type="PATRIC" id="fig|883066.3.peg.171"/>
<evidence type="ECO:0000313" key="3">
    <source>
        <dbReference type="EMBL" id="EKU96081.1"/>
    </source>
</evidence>
<protein>
    <recommendedName>
        <fullName evidence="2">PKD domain-containing protein</fullName>
    </recommendedName>
</protein>
<dbReference type="Proteomes" id="UP000009888">
    <property type="component" value="Unassembled WGS sequence"/>
</dbReference>
<feature type="signal peptide" evidence="1">
    <location>
        <begin position="1"/>
        <end position="31"/>
    </location>
</feature>
<keyword evidence="4" id="KW-1185">Reference proteome</keyword>
<keyword evidence="1" id="KW-0732">Signal</keyword>
<comment type="caution">
    <text evidence="3">The sequence shown here is derived from an EMBL/GenBank/DDBJ whole genome shotgun (WGS) entry which is preliminary data.</text>
</comment>
<dbReference type="HOGENOM" id="CLU_961826_0_0_11"/>
<evidence type="ECO:0000256" key="1">
    <source>
        <dbReference type="SAM" id="SignalP"/>
    </source>
</evidence>
<dbReference type="EMBL" id="AGWL01000001">
    <property type="protein sequence ID" value="EKU96081.1"/>
    <property type="molecule type" value="Genomic_DNA"/>
</dbReference>
<reference evidence="3 4" key="1">
    <citation type="submission" date="2012-09" db="EMBL/GenBank/DDBJ databases">
        <title>The Genome Sequence of Actinobaculum massiliae ACS-171-V-COL2.</title>
        <authorList>
            <consortium name="The Broad Institute Genome Sequencing Platform"/>
            <person name="Earl A."/>
            <person name="Ward D."/>
            <person name="Feldgarden M."/>
            <person name="Gevers D."/>
            <person name="Saerens B."/>
            <person name="Vaneechoutte M."/>
            <person name="Walker B."/>
            <person name="Young S.K."/>
            <person name="Zeng Q."/>
            <person name="Gargeya S."/>
            <person name="Fitzgerald M."/>
            <person name="Haas B."/>
            <person name="Abouelleil A."/>
            <person name="Alvarado L."/>
            <person name="Arachchi H.M."/>
            <person name="Berlin A."/>
            <person name="Chapman S.B."/>
            <person name="Goldberg J."/>
            <person name="Griggs A."/>
            <person name="Gujja S."/>
            <person name="Hansen M."/>
            <person name="Howarth C."/>
            <person name="Imamovic A."/>
            <person name="Larimer J."/>
            <person name="McCowen C."/>
            <person name="Montmayeur A."/>
            <person name="Murphy C."/>
            <person name="Neiman D."/>
            <person name="Pearson M."/>
            <person name="Priest M."/>
            <person name="Roberts A."/>
            <person name="Saif S."/>
            <person name="Shea T."/>
            <person name="Sisk P."/>
            <person name="Sykes S."/>
            <person name="Wortman J."/>
            <person name="Nusbaum C."/>
            <person name="Birren B."/>
        </authorList>
    </citation>
    <scope>NUCLEOTIDE SEQUENCE [LARGE SCALE GENOMIC DNA]</scope>
    <source>
        <strain evidence="4">ACS-171-V-Col2</strain>
    </source>
</reference>
<dbReference type="CDD" id="cd00146">
    <property type="entry name" value="PKD"/>
    <property type="match status" value="1"/>
</dbReference>
<feature type="chain" id="PRO_5003929666" description="PKD domain-containing protein" evidence="1">
    <location>
        <begin position="32"/>
        <end position="289"/>
    </location>
</feature>
<dbReference type="InterPro" id="IPR000601">
    <property type="entry name" value="PKD_dom"/>
</dbReference>
<dbReference type="STRING" id="202789.GCA_001457435_00242"/>
<evidence type="ECO:0000313" key="4">
    <source>
        <dbReference type="Proteomes" id="UP000009888"/>
    </source>
</evidence>
<evidence type="ECO:0000259" key="2">
    <source>
        <dbReference type="PROSITE" id="PS50093"/>
    </source>
</evidence>
<name>K9EJM1_9ACTO</name>
<feature type="domain" description="PKD" evidence="2">
    <location>
        <begin position="205"/>
        <end position="251"/>
    </location>
</feature>
<sequence length="289" mass="30706">MDNKKPTRCVIKVVAAVIALCASLVCARATAEDGSSTALWESQASGGLVKISGKETIVAPGSKAIKITPKSPAPVGAGKAGTSSERPKMHLTRVNHIYELPYKVYNDDSGIMDELVGHSRFRKRAEGAAGQPSRQGGAAAEPAVDISQLITREDAQNLLADAGSFEMSPADSWVLVNKPAYFASTARAHEASVEVLGFPVQVHFNPVAYEWNPGDGSASFRTSSAGGLWPDGDVTYTYLKKGNVTPSVTVTWSAQFTAEGQVFDVPGRLQTRVNGTPFEVREARSRILG</sequence>
<gene>
    <name evidence="3" type="ORF">HMPREF9233_00169</name>
</gene>
<dbReference type="PROSITE" id="PS50093">
    <property type="entry name" value="PKD"/>
    <property type="match status" value="1"/>
</dbReference>
<accession>K9EJM1</accession>
<organism evidence="3 4">
    <name type="scientific">Actinobaculum massiliense ACS-171-V-Col2</name>
    <dbReference type="NCBI Taxonomy" id="883066"/>
    <lineage>
        <taxon>Bacteria</taxon>
        <taxon>Bacillati</taxon>
        <taxon>Actinomycetota</taxon>
        <taxon>Actinomycetes</taxon>
        <taxon>Actinomycetales</taxon>
        <taxon>Actinomycetaceae</taxon>
        <taxon>Actinobaculum</taxon>
    </lineage>
</organism>
<proteinExistence type="predicted"/>